<keyword evidence="7 11" id="KW-0963">Cytoplasm</keyword>
<evidence type="ECO:0000256" key="12">
    <source>
        <dbReference type="SAM" id="MobiDB-lite"/>
    </source>
</evidence>
<evidence type="ECO:0000256" key="6">
    <source>
        <dbReference type="ARBA" id="ARBA00008299"/>
    </source>
</evidence>
<dbReference type="OrthoDB" id="9795769at2"/>
<evidence type="ECO:0000256" key="4">
    <source>
        <dbReference type="ARBA" id="ARBA00005204"/>
    </source>
</evidence>
<dbReference type="UniPathway" id="UPA00031">
    <property type="reaction ID" value="UER00008"/>
</dbReference>
<dbReference type="EMBL" id="CP036532">
    <property type="protein sequence ID" value="QBK30916.1"/>
    <property type="molecule type" value="Genomic_DNA"/>
</dbReference>
<dbReference type="GO" id="GO:0000287">
    <property type="term" value="F:magnesium ion binding"/>
    <property type="evidence" value="ECO:0007669"/>
    <property type="project" value="UniProtKB-UniRule"/>
</dbReference>
<comment type="catalytic activity">
    <reaction evidence="2">
        <text>1-(5-phospho-beta-D-ribosyl)-ATP + H2O = 1-(5-phospho-beta-D-ribosyl)-5'-AMP + diphosphate + H(+)</text>
        <dbReference type="Rhea" id="RHEA:22828"/>
        <dbReference type="ChEBI" id="CHEBI:15377"/>
        <dbReference type="ChEBI" id="CHEBI:15378"/>
        <dbReference type="ChEBI" id="CHEBI:33019"/>
        <dbReference type="ChEBI" id="CHEBI:59457"/>
        <dbReference type="ChEBI" id="CHEBI:73183"/>
        <dbReference type="EC" id="3.6.1.31"/>
    </reaction>
</comment>
<evidence type="ECO:0000256" key="5">
    <source>
        <dbReference type="ARBA" id="ARBA00007731"/>
    </source>
</evidence>
<dbReference type="PANTHER" id="PTHR42945">
    <property type="entry name" value="HISTIDINE BIOSYNTHESIS BIFUNCTIONAL PROTEIN"/>
    <property type="match status" value="1"/>
</dbReference>
<dbReference type="HAMAP" id="MF_01021">
    <property type="entry name" value="HisI"/>
    <property type="match status" value="1"/>
</dbReference>
<keyword evidence="9 11" id="KW-0378">Hydrolase</keyword>
<dbReference type="NCBIfam" id="NF000768">
    <property type="entry name" value="PRK00051.1"/>
    <property type="match status" value="1"/>
</dbReference>
<evidence type="ECO:0000259" key="13">
    <source>
        <dbReference type="Pfam" id="PF01502"/>
    </source>
</evidence>
<comment type="subunit">
    <text evidence="11">Homodimer.</text>
</comment>
<sequence length="156" mass="17188">MTKSLREQFDPPVPGKGEMEEGGRFRPRFSADGLITTVVADADDGTVLMVAHMNAEALSLSLETGIAHYWSRSRGQLWKKGESSGNLQHIAEMRTDCDQDVLVVSVRTEGHGAACHTGRKSCFYRRVVRNGDGALALEFDTADTPRFDPDKIYGKD</sequence>
<dbReference type="InterPro" id="IPR026660">
    <property type="entry name" value="PRA-CH"/>
</dbReference>
<dbReference type="GO" id="GO:0005737">
    <property type="term" value="C:cytoplasm"/>
    <property type="evidence" value="ECO:0007669"/>
    <property type="project" value="UniProtKB-SubCell"/>
</dbReference>
<keyword evidence="8 11" id="KW-0028">Amino-acid biosynthesis</keyword>
<keyword evidence="11" id="KW-0862">Zinc</keyword>
<dbReference type="RefSeq" id="WP_131616599.1">
    <property type="nucleotide sequence ID" value="NZ_CP036532.1"/>
</dbReference>
<comment type="catalytic activity">
    <reaction evidence="1 11">
        <text>1-(5-phospho-beta-D-ribosyl)-5'-AMP + H2O = 1-(5-phospho-beta-D-ribosyl)-5-[(5-phospho-beta-D-ribosylamino)methylideneamino]imidazole-4-carboxamide</text>
        <dbReference type="Rhea" id="RHEA:20049"/>
        <dbReference type="ChEBI" id="CHEBI:15377"/>
        <dbReference type="ChEBI" id="CHEBI:58435"/>
        <dbReference type="ChEBI" id="CHEBI:59457"/>
        <dbReference type="EC" id="3.5.4.19"/>
    </reaction>
</comment>
<comment type="pathway">
    <text evidence="3 11">Amino-acid biosynthesis; L-histidine biosynthesis; L-histidine from 5-phospho-alpha-D-ribose 1-diphosphate: step 3/9.</text>
</comment>
<feature type="binding site" evidence="11">
    <location>
        <position position="115"/>
    </location>
    <ligand>
        <name>Zn(2+)</name>
        <dbReference type="ChEBI" id="CHEBI:29105"/>
        <note>ligand shared between dimeric partners</note>
    </ligand>
</feature>
<feature type="domain" description="Phosphoribosyl-AMP cyclohydrolase" evidence="13">
    <location>
        <begin position="49"/>
        <end position="124"/>
    </location>
</feature>
<dbReference type="FunFam" id="3.10.20.810:FF:000001">
    <property type="entry name" value="Histidine biosynthesis bifunctional protein HisIE"/>
    <property type="match status" value="1"/>
</dbReference>
<dbReference type="Pfam" id="PF01502">
    <property type="entry name" value="PRA-CH"/>
    <property type="match status" value="1"/>
</dbReference>
<dbReference type="InterPro" id="IPR038019">
    <property type="entry name" value="PRib_AMP_CycHydrolase_sf"/>
</dbReference>
<comment type="cofactor">
    <cofactor evidence="11">
        <name>Mg(2+)</name>
        <dbReference type="ChEBI" id="CHEBI:18420"/>
    </cofactor>
    <text evidence="11">Binds 1 Mg(2+) ion per subunit.</text>
</comment>
<comment type="similarity">
    <text evidence="6">In the N-terminal section; belongs to the PRA-CH family.</text>
</comment>
<dbReference type="GO" id="GO:0004635">
    <property type="term" value="F:phosphoribosyl-AMP cyclohydrolase activity"/>
    <property type="evidence" value="ECO:0007669"/>
    <property type="project" value="UniProtKB-UniRule"/>
</dbReference>
<dbReference type="SUPFAM" id="SSF141734">
    <property type="entry name" value="HisI-like"/>
    <property type="match status" value="1"/>
</dbReference>
<gene>
    <name evidence="11 14" type="primary">hisI</name>
    <name evidence="14" type="ORF">E0E05_10120</name>
</gene>
<dbReference type="EC" id="3.5.4.19" evidence="11"/>
<evidence type="ECO:0000256" key="2">
    <source>
        <dbReference type="ARBA" id="ARBA00001460"/>
    </source>
</evidence>
<dbReference type="Proteomes" id="UP000293719">
    <property type="component" value="Chromosome"/>
</dbReference>
<feature type="binding site" evidence="11">
    <location>
        <position position="98"/>
    </location>
    <ligand>
        <name>Mg(2+)</name>
        <dbReference type="ChEBI" id="CHEBI:18420"/>
    </ligand>
</feature>
<proteinExistence type="inferred from homology"/>
<keyword evidence="11" id="KW-0479">Metal-binding</keyword>
<evidence type="ECO:0000313" key="15">
    <source>
        <dbReference type="Proteomes" id="UP000293719"/>
    </source>
</evidence>
<dbReference type="GO" id="GO:0000105">
    <property type="term" value="P:L-histidine biosynthetic process"/>
    <property type="evidence" value="ECO:0007669"/>
    <property type="project" value="UniProtKB-UniRule"/>
</dbReference>
<keyword evidence="15" id="KW-1185">Reference proteome</keyword>
<comment type="pathway">
    <text evidence="4">Amino-acid biosynthesis; L-histidine biosynthesis; L-histidine from 5-phospho-alpha-D-ribose 1-diphosphate: step 2/9.</text>
</comment>
<dbReference type="GO" id="GO:0008270">
    <property type="term" value="F:zinc ion binding"/>
    <property type="evidence" value="ECO:0007669"/>
    <property type="project" value="UniProtKB-UniRule"/>
</dbReference>
<comment type="subcellular location">
    <subcellularLocation>
        <location evidence="11">Cytoplasm</location>
    </subcellularLocation>
</comment>
<protein>
    <recommendedName>
        <fullName evidence="11">Phosphoribosyl-AMP cyclohydrolase</fullName>
        <shortName evidence="11">PRA-CH</shortName>
        <ecNumber evidence="11">3.5.4.19</ecNumber>
    </recommendedName>
</protein>
<evidence type="ECO:0000256" key="8">
    <source>
        <dbReference type="ARBA" id="ARBA00022605"/>
    </source>
</evidence>
<comment type="function">
    <text evidence="11">Catalyzes the hydrolysis of the adenine ring of phosphoribosyl-AMP.</text>
</comment>
<dbReference type="KEGG" id="rpod:E0E05_10120"/>
<evidence type="ECO:0000256" key="9">
    <source>
        <dbReference type="ARBA" id="ARBA00022801"/>
    </source>
</evidence>
<name>A0A4P6V2U2_9HYPH</name>
<keyword evidence="11" id="KW-0460">Magnesium</keyword>
<evidence type="ECO:0000256" key="1">
    <source>
        <dbReference type="ARBA" id="ARBA00000024"/>
    </source>
</evidence>
<feature type="binding site" evidence="11">
    <location>
        <position position="122"/>
    </location>
    <ligand>
        <name>Zn(2+)</name>
        <dbReference type="ChEBI" id="CHEBI:29105"/>
        <note>ligand shared between dimeric partners</note>
    </ligand>
</feature>
<evidence type="ECO:0000256" key="11">
    <source>
        <dbReference type="HAMAP-Rule" id="MF_01021"/>
    </source>
</evidence>
<reference evidence="14 15" key="1">
    <citation type="journal article" date="2017" name="Int. J. Syst. Evol. Microbiol.">
        <title>Roseitalea porphyridii gen. nov., sp. nov., isolated from a red alga, and reclassification of Hoeflea suaedae Chung et al. 2013 as Pseudohoeflea suaedae gen. nov., comb. nov.</title>
        <authorList>
            <person name="Hyeon J.W."/>
            <person name="Jeong S.E."/>
            <person name="Baek K."/>
            <person name="Jeon C.O."/>
        </authorList>
    </citation>
    <scope>NUCLEOTIDE SEQUENCE [LARGE SCALE GENOMIC DNA]</scope>
    <source>
        <strain evidence="14 15">MA7-20</strain>
    </source>
</reference>
<dbReference type="PANTHER" id="PTHR42945:SF1">
    <property type="entry name" value="HISTIDINE BIOSYNTHESIS BIFUNCTIONAL PROTEIN HIS7"/>
    <property type="match status" value="1"/>
</dbReference>
<dbReference type="GeneID" id="90767652"/>
<comment type="cofactor">
    <cofactor evidence="11">
        <name>Zn(2+)</name>
        <dbReference type="ChEBI" id="CHEBI:29105"/>
    </cofactor>
    <text evidence="11">Binds 1 zinc ion per subunit.</text>
</comment>
<dbReference type="Gene3D" id="3.10.20.810">
    <property type="entry name" value="Phosphoribosyl-AMP cyclohydrolase"/>
    <property type="match status" value="1"/>
</dbReference>
<evidence type="ECO:0000256" key="10">
    <source>
        <dbReference type="ARBA" id="ARBA00023102"/>
    </source>
</evidence>
<accession>A0A4P6V2U2</accession>
<comment type="similarity">
    <text evidence="5">In the C-terminal section; belongs to the PRA-PH family.</text>
</comment>
<evidence type="ECO:0000313" key="14">
    <source>
        <dbReference type="EMBL" id="QBK30916.1"/>
    </source>
</evidence>
<feature type="region of interest" description="Disordered" evidence="12">
    <location>
        <begin position="1"/>
        <end position="25"/>
    </location>
</feature>
<feature type="binding site" evidence="11">
    <location>
        <position position="96"/>
    </location>
    <ligand>
        <name>Mg(2+)</name>
        <dbReference type="ChEBI" id="CHEBI:18420"/>
    </ligand>
</feature>
<comment type="similarity">
    <text evidence="11">Belongs to the PRA-CH family.</text>
</comment>
<dbReference type="InterPro" id="IPR002496">
    <property type="entry name" value="PRib_AMP_CycHydrolase_dom"/>
</dbReference>
<dbReference type="AlphaFoldDB" id="A0A4P6V2U2"/>
<feature type="binding site" evidence="11">
    <location>
        <position position="100"/>
    </location>
    <ligand>
        <name>Mg(2+)</name>
        <dbReference type="ChEBI" id="CHEBI:18420"/>
    </ligand>
</feature>
<feature type="binding site" evidence="11">
    <location>
        <position position="97"/>
    </location>
    <ligand>
        <name>Zn(2+)</name>
        <dbReference type="ChEBI" id="CHEBI:29105"/>
        <note>ligand shared between dimeric partners</note>
    </ligand>
</feature>
<organism evidence="14 15">
    <name type="scientific">Roseitalea porphyridii</name>
    <dbReference type="NCBI Taxonomy" id="1852022"/>
    <lineage>
        <taxon>Bacteria</taxon>
        <taxon>Pseudomonadati</taxon>
        <taxon>Pseudomonadota</taxon>
        <taxon>Alphaproteobacteria</taxon>
        <taxon>Hyphomicrobiales</taxon>
        <taxon>Ahrensiaceae</taxon>
        <taxon>Roseitalea</taxon>
    </lineage>
</organism>
<keyword evidence="10 11" id="KW-0368">Histidine biosynthesis</keyword>
<evidence type="ECO:0000256" key="7">
    <source>
        <dbReference type="ARBA" id="ARBA00022490"/>
    </source>
</evidence>
<evidence type="ECO:0000256" key="3">
    <source>
        <dbReference type="ARBA" id="ARBA00005169"/>
    </source>
</evidence>
<dbReference type="GO" id="GO:0004636">
    <property type="term" value="F:phosphoribosyl-ATP diphosphatase activity"/>
    <property type="evidence" value="ECO:0007669"/>
    <property type="project" value="UniProtKB-EC"/>
</dbReference>